<name>A3ZVI4_9BACT</name>
<proteinExistence type="predicted"/>
<dbReference type="STRING" id="314230.DSM3645_02603"/>
<comment type="caution">
    <text evidence="2">The sequence shown here is derived from an EMBL/GenBank/DDBJ whole genome shotgun (WGS) entry which is preliminary data.</text>
</comment>
<dbReference type="HOGENOM" id="CLU_2749717_0_0_0"/>
<reference evidence="2 3" key="1">
    <citation type="submission" date="2006-02" db="EMBL/GenBank/DDBJ databases">
        <authorList>
            <person name="Amann R."/>
            <person name="Ferriera S."/>
            <person name="Johnson J."/>
            <person name="Kravitz S."/>
            <person name="Halpern A."/>
            <person name="Remington K."/>
            <person name="Beeson K."/>
            <person name="Tran B."/>
            <person name="Rogers Y.-H."/>
            <person name="Friedman R."/>
            <person name="Venter J.C."/>
        </authorList>
    </citation>
    <scope>NUCLEOTIDE SEQUENCE [LARGE SCALE GENOMIC DNA]</scope>
    <source>
        <strain evidence="2 3">DSM 3645</strain>
    </source>
</reference>
<organism evidence="2 3">
    <name type="scientific">Blastopirellula marina DSM 3645</name>
    <dbReference type="NCBI Taxonomy" id="314230"/>
    <lineage>
        <taxon>Bacteria</taxon>
        <taxon>Pseudomonadati</taxon>
        <taxon>Planctomycetota</taxon>
        <taxon>Planctomycetia</taxon>
        <taxon>Pirellulales</taxon>
        <taxon>Pirellulaceae</taxon>
        <taxon>Blastopirellula</taxon>
    </lineage>
</organism>
<feature type="region of interest" description="Disordered" evidence="1">
    <location>
        <begin position="1"/>
        <end position="29"/>
    </location>
</feature>
<gene>
    <name evidence="2" type="ORF">DSM3645_02603</name>
</gene>
<dbReference type="AlphaFoldDB" id="A3ZVI4"/>
<accession>A3ZVI4</accession>
<feature type="compositionally biased region" description="Polar residues" evidence="1">
    <location>
        <begin position="13"/>
        <end position="24"/>
    </location>
</feature>
<sequence>MSRAPPDGWRPTTRGSLRTMMTPTEPSPGLIRTIVECGRRRGVEISWLEAREIAQEVLGNTANDNPWPDV</sequence>
<dbReference type="Proteomes" id="UP000004358">
    <property type="component" value="Unassembled WGS sequence"/>
</dbReference>
<evidence type="ECO:0000313" key="2">
    <source>
        <dbReference type="EMBL" id="EAQ79330.1"/>
    </source>
</evidence>
<dbReference type="EMBL" id="AANZ01000014">
    <property type="protein sequence ID" value="EAQ79330.1"/>
    <property type="molecule type" value="Genomic_DNA"/>
</dbReference>
<evidence type="ECO:0000313" key="3">
    <source>
        <dbReference type="Proteomes" id="UP000004358"/>
    </source>
</evidence>
<protein>
    <submittedName>
        <fullName evidence="2">Uncharacterized protein</fullName>
    </submittedName>
</protein>
<evidence type="ECO:0000256" key="1">
    <source>
        <dbReference type="SAM" id="MobiDB-lite"/>
    </source>
</evidence>